<reference evidence="1 2" key="1">
    <citation type="submission" date="2016-03" db="EMBL/GenBank/DDBJ databases">
        <title>Microsymbionts genomes from the relict species Vavilovia formosa (Stev.) Fed.</title>
        <authorList>
            <person name="Kopat V."/>
            <person name="Chirak E."/>
            <person name="Kimeklis A."/>
            <person name="Andronov E."/>
        </authorList>
    </citation>
    <scope>NUCLEOTIDE SEQUENCE [LARGE SCALE GENOMIC DNA]</scope>
    <source>
        <strain evidence="1 2">Vaf07</strain>
    </source>
</reference>
<comment type="caution">
    <text evidence="1">The sequence shown here is derived from an EMBL/GenBank/DDBJ whole genome shotgun (WGS) entry which is preliminary data.</text>
</comment>
<dbReference type="EMBL" id="LVYV01000045">
    <property type="protein sequence ID" value="KZD21396.1"/>
    <property type="molecule type" value="Genomic_DNA"/>
</dbReference>
<proteinExistence type="predicted"/>
<gene>
    <name evidence="1" type="ORF">A4A58_13545</name>
</gene>
<evidence type="ECO:0000313" key="2">
    <source>
        <dbReference type="Proteomes" id="UP000076574"/>
    </source>
</evidence>
<dbReference type="OrthoDB" id="8265697at2"/>
<protein>
    <submittedName>
        <fullName evidence="1">Uncharacterized protein</fullName>
    </submittedName>
</protein>
<organism evidence="1 2">
    <name type="scientific">Tardiphaga robiniae</name>
    <dbReference type="NCBI Taxonomy" id="943830"/>
    <lineage>
        <taxon>Bacteria</taxon>
        <taxon>Pseudomonadati</taxon>
        <taxon>Pseudomonadota</taxon>
        <taxon>Alphaproteobacteria</taxon>
        <taxon>Hyphomicrobiales</taxon>
        <taxon>Nitrobacteraceae</taxon>
        <taxon>Tardiphaga</taxon>
    </lineage>
</organism>
<dbReference type="RefSeq" id="WP_068736481.1">
    <property type="nucleotide sequence ID" value="NZ_LVYV01000045.1"/>
</dbReference>
<evidence type="ECO:0000313" key="1">
    <source>
        <dbReference type="EMBL" id="KZD21396.1"/>
    </source>
</evidence>
<dbReference type="Proteomes" id="UP000076574">
    <property type="component" value="Unassembled WGS sequence"/>
</dbReference>
<accession>A0A163XUQ0</accession>
<keyword evidence="2" id="KW-1185">Reference proteome</keyword>
<dbReference type="AlphaFoldDB" id="A0A163XUQ0"/>
<name>A0A163XUQ0_9BRAD</name>
<sequence length="59" mass="6620">MQAAIDRVIRSFTFRHPVSLSEPMSDGPSIQASDEATEFATRLLENYKGQLARRSPKPD</sequence>